<proteinExistence type="predicted"/>
<name>A0A918LC91_9ACTN</name>
<dbReference type="AlphaFoldDB" id="A0A918LC91"/>
<organism evidence="1 2">
    <name type="scientific">Streptomyces humidus</name>
    <dbReference type="NCBI Taxonomy" id="52259"/>
    <lineage>
        <taxon>Bacteria</taxon>
        <taxon>Bacillati</taxon>
        <taxon>Actinomycetota</taxon>
        <taxon>Actinomycetes</taxon>
        <taxon>Kitasatosporales</taxon>
        <taxon>Streptomycetaceae</taxon>
        <taxon>Streptomyces</taxon>
    </lineage>
</organism>
<dbReference type="RefSeq" id="WP_268254562.1">
    <property type="nucleotide sequence ID" value="NZ_BMTL01000057.1"/>
</dbReference>
<protein>
    <submittedName>
        <fullName evidence="1">Uncharacterized protein</fullName>
    </submittedName>
</protein>
<reference evidence="1" key="2">
    <citation type="submission" date="2020-09" db="EMBL/GenBank/DDBJ databases">
        <authorList>
            <person name="Sun Q."/>
            <person name="Ohkuma M."/>
        </authorList>
    </citation>
    <scope>NUCLEOTIDE SEQUENCE</scope>
    <source>
        <strain evidence="1">JCM 4386</strain>
    </source>
</reference>
<reference evidence="1" key="1">
    <citation type="journal article" date="2014" name="Int. J. Syst. Evol. Microbiol.">
        <title>Complete genome sequence of Corynebacterium casei LMG S-19264T (=DSM 44701T), isolated from a smear-ripened cheese.</title>
        <authorList>
            <consortium name="US DOE Joint Genome Institute (JGI-PGF)"/>
            <person name="Walter F."/>
            <person name="Albersmeier A."/>
            <person name="Kalinowski J."/>
            <person name="Ruckert C."/>
        </authorList>
    </citation>
    <scope>NUCLEOTIDE SEQUENCE</scope>
    <source>
        <strain evidence="1">JCM 4386</strain>
    </source>
</reference>
<keyword evidence="2" id="KW-1185">Reference proteome</keyword>
<evidence type="ECO:0000313" key="2">
    <source>
        <dbReference type="Proteomes" id="UP000606194"/>
    </source>
</evidence>
<dbReference type="EMBL" id="BMTL01000057">
    <property type="protein sequence ID" value="GGS28785.1"/>
    <property type="molecule type" value="Genomic_DNA"/>
</dbReference>
<accession>A0A918LC91</accession>
<gene>
    <name evidence="1" type="ORF">GCM10010269_79380</name>
</gene>
<dbReference type="Proteomes" id="UP000606194">
    <property type="component" value="Unassembled WGS sequence"/>
</dbReference>
<evidence type="ECO:0000313" key="1">
    <source>
        <dbReference type="EMBL" id="GGS28785.1"/>
    </source>
</evidence>
<sequence>MWWERCSREGIKGADLVGARQALRHAKGAVPLVREDVDAAA</sequence>
<comment type="caution">
    <text evidence="1">The sequence shown here is derived from an EMBL/GenBank/DDBJ whole genome shotgun (WGS) entry which is preliminary data.</text>
</comment>